<dbReference type="Proteomes" id="UP000603056">
    <property type="component" value="Unassembled WGS sequence"/>
</dbReference>
<keyword evidence="5" id="KW-0694">RNA-binding</keyword>
<dbReference type="InterPro" id="IPR038570">
    <property type="entry name" value="HicA_sf"/>
</dbReference>
<organism evidence="7 8">
    <name type="scientific">Candidatus Argoarchaeum ethanivorans</name>
    <dbReference type="NCBI Taxonomy" id="2608793"/>
    <lineage>
        <taxon>Archaea</taxon>
        <taxon>Methanobacteriati</taxon>
        <taxon>Methanobacteriota</taxon>
        <taxon>Stenosarchaea group</taxon>
        <taxon>Methanomicrobia</taxon>
        <taxon>Methanosarcinales</taxon>
        <taxon>Methanosarcinales incertae sedis</taxon>
        <taxon>GOM Arc I cluster</taxon>
        <taxon>Candidatus Argoarchaeum</taxon>
    </lineage>
</organism>
<keyword evidence="6" id="KW-0346">Stress response</keyword>
<keyword evidence="2" id="KW-0540">Nuclease</keyword>
<dbReference type="Gene3D" id="3.30.920.30">
    <property type="entry name" value="Hypothetical protein"/>
    <property type="match status" value="1"/>
</dbReference>
<dbReference type="GO" id="GO:0003729">
    <property type="term" value="F:mRNA binding"/>
    <property type="evidence" value="ECO:0007669"/>
    <property type="project" value="InterPro"/>
</dbReference>
<dbReference type="Pfam" id="PF07927">
    <property type="entry name" value="HicA_toxin"/>
    <property type="match status" value="1"/>
</dbReference>
<evidence type="ECO:0000256" key="6">
    <source>
        <dbReference type="ARBA" id="ARBA00023016"/>
    </source>
</evidence>
<dbReference type="GO" id="GO:0004519">
    <property type="term" value="F:endonuclease activity"/>
    <property type="evidence" value="ECO:0007669"/>
    <property type="project" value="UniProtKB-KW"/>
</dbReference>
<keyword evidence="4" id="KW-0378">Hydrolase</keyword>
<dbReference type="GO" id="GO:0016787">
    <property type="term" value="F:hydrolase activity"/>
    <property type="evidence" value="ECO:0007669"/>
    <property type="project" value="UniProtKB-KW"/>
</dbReference>
<gene>
    <name evidence="7" type="ORF">FFODKBPE_00664</name>
</gene>
<evidence type="ECO:0000256" key="1">
    <source>
        <dbReference type="ARBA" id="ARBA00022649"/>
    </source>
</evidence>
<evidence type="ECO:0000313" key="7">
    <source>
        <dbReference type="EMBL" id="CAD6494291.1"/>
    </source>
</evidence>
<reference evidence="7" key="1">
    <citation type="submission" date="2020-10" db="EMBL/GenBank/DDBJ databases">
        <authorList>
            <person name="Hahn C.J."/>
            <person name="Laso-Perez R."/>
            <person name="Vulcano F."/>
            <person name="Vaziourakis K.-M."/>
            <person name="Stokke R."/>
            <person name="Steen I.H."/>
            <person name="Teske A."/>
            <person name="Boetius A."/>
            <person name="Liebeke M."/>
            <person name="Amann R."/>
            <person name="Knittel K."/>
        </authorList>
    </citation>
    <scope>NUCLEOTIDE SEQUENCE</scope>
    <source>
        <strain evidence="7">Gfbio:e3339647-f889-4370-9287-4fb5cb688e4c:AG394J04_GoMArc1</strain>
    </source>
</reference>
<evidence type="ECO:0000256" key="3">
    <source>
        <dbReference type="ARBA" id="ARBA00022759"/>
    </source>
</evidence>
<name>A0A811TD27_9EURY</name>
<evidence type="ECO:0000256" key="5">
    <source>
        <dbReference type="ARBA" id="ARBA00022884"/>
    </source>
</evidence>
<keyword evidence="1" id="KW-1277">Toxin-antitoxin system</keyword>
<proteinExistence type="predicted"/>
<evidence type="ECO:0000256" key="4">
    <source>
        <dbReference type="ARBA" id="ARBA00022801"/>
    </source>
</evidence>
<evidence type="ECO:0000256" key="2">
    <source>
        <dbReference type="ARBA" id="ARBA00022722"/>
    </source>
</evidence>
<dbReference type="AlphaFoldDB" id="A0A811TD27"/>
<evidence type="ECO:0000313" key="8">
    <source>
        <dbReference type="Proteomes" id="UP000603056"/>
    </source>
</evidence>
<comment type="caution">
    <text evidence="7">The sequence shown here is derived from an EMBL/GenBank/DDBJ whole genome shotgun (WGS) entry which is preliminary data.</text>
</comment>
<protein>
    <submittedName>
        <fullName evidence="7">HicA toxin of bacterial toxin-antitoxin</fullName>
    </submittedName>
</protein>
<accession>A0A811TD27</accession>
<dbReference type="InterPro" id="IPR012933">
    <property type="entry name" value="HicA_mRNA_interferase"/>
</dbReference>
<dbReference type="SUPFAM" id="SSF54786">
    <property type="entry name" value="YcfA/nrd intein domain"/>
    <property type="match status" value="1"/>
</dbReference>
<keyword evidence="3" id="KW-0255">Endonuclease</keyword>
<dbReference type="EMBL" id="CAJHIP010000056">
    <property type="protein sequence ID" value="CAD6494291.1"/>
    <property type="molecule type" value="Genomic_DNA"/>
</dbReference>
<sequence length="80" mass="8908">MKKLPVASSDDVIKALKKGGFEYAPKCGKGSHTALYKIDEKGRKLLVIVPKRREIPKGTLLSVLQQANLSKDEFIELLKK</sequence>